<name>A0A0R3QDY8_9BILA</name>
<dbReference type="WBParaSite" id="BTMF_0000457401-mRNA-1">
    <property type="protein sequence ID" value="BTMF_0000457401-mRNA-1"/>
    <property type="gene ID" value="BTMF_0000457401"/>
</dbReference>
<evidence type="ECO:0000313" key="1">
    <source>
        <dbReference type="WBParaSite" id="BTMF_0000457401-mRNA-1"/>
    </source>
</evidence>
<proteinExistence type="predicted"/>
<protein>
    <submittedName>
        <fullName evidence="1">Uncharacterized protein</fullName>
    </submittedName>
</protein>
<dbReference type="AlphaFoldDB" id="A0A0R3QDY8"/>
<reference evidence="1" key="1">
    <citation type="submission" date="2017-02" db="UniProtKB">
        <authorList>
            <consortium name="WormBaseParasite"/>
        </authorList>
    </citation>
    <scope>IDENTIFICATION</scope>
</reference>
<organism evidence="1">
    <name type="scientific">Brugia timori</name>
    <dbReference type="NCBI Taxonomy" id="42155"/>
    <lineage>
        <taxon>Eukaryota</taxon>
        <taxon>Metazoa</taxon>
        <taxon>Ecdysozoa</taxon>
        <taxon>Nematoda</taxon>
        <taxon>Chromadorea</taxon>
        <taxon>Rhabditida</taxon>
        <taxon>Spirurina</taxon>
        <taxon>Spiruromorpha</taxon>
        <taxon>Filarioidea</taxon>
        <taxon>Onchocercidae</taxon>
        <taxon>Brugia</taxon>
    </lineage>
</organism>
<accession>A0A0R3QDY8</accession>
<sequence>MLCRREPKLLPNILARSNSVHVMCSVCVVNFQKLIS</sequence>